<keyword evidence="2" id="KW-1185">Reference proteome</keyword>
<gene>
    <name evidence="1" type="ORF">MA16_Dca020084</name>
</gene>
<reference evidence="1 2" key="2">
    <citation type="journal article" date="2017" name="Nature">
        <title>The Apostasia genome and the evolution of orchids.</title>
        <authorList>
            <person name="Zhang G.Q."/>
            <person name="Liu K.W."/>
            <person name="Li Z."/>
            <person name="Lohaus R."/>
            <person name="Hsiao Y.Y."/>
            <person name="Niu S.C."/>
            <person name="Wang J.Y."/>
            <person name="Lin Y.C."/>
            <person name="Xu Q."/>
            <person name="Chen L.J."/>
            <person name="Yoshida K."/>
            <person name="Fujiwara S."/>
            <person name="Wang Z.W."/>
            <person name="Zhang Y.Q."/>
            <person name="Mitsuda N."/>
            <person name="Wang M."/>
            <person name="Liu G.H."/>
            <person name="Pecoraro L."/>
            <person name="Huang H.X."/>
            <person name="Xiao X.J."/>
            <person name="Lin M."/>
            <person name="Wu X.Y."/>
            <person name="Wu W.L."/>
            <person name="Chen Y.Y."/>
            <person name="Chang S.B."/>
            <person name="Sakamoto S."/>
            <person name="Ohme-Takagi M."/>
            <person name="Yagi M."/>
            <person name="Zeng S.J."/>
            <person name="Shen C.Y."/>
            <person name="Yeh C.M."/>
            <person name="Luo Y.B."/>
            <person name="Tsai W.C."/>
            <person name="Van de Peer Y."/>
            <person name="Liu Z.J."/>
        </authorList>
    </citation>
    <scope>NUCLEOTIDE SEQUENCE [LARGE SCALE GENOMIC DNA]</scope>
    <source>
        <tissue evidence="1">The whole plant</tissue>
    </source>
</reference>
<sequence length="79" mass="9283">MADRGKEPITDGARGMDALWENQENINRRIDDLSADIQRLIVEMRREFNLIRARQPQAQPLQVEQEEVRPMRRRGLVAN</sequence>
<accession>A0A2I0X3Q5</accession>
<evidence type="ECO:0000313" key="2">
    <source>
        <dbReference type="Proteomes" id="UP000233837"/>
    </source>
</evidence>
<dbReference type="Proteomes" id="UP000233837">
    <property type="component" value="Unassembled WGS sequence"/>
</dbReference>
<reference evidence="1 2" key="1">
    <citation type="journal article" date="2016" name="Sci. Rep.">
        <title>The Dendrobium catenatum Lindl. genome sequence provides insights into polysaccharide synthase, floral development and adaptive evolution.</title>
        <authorList>
            <person name="Zhang G.Q."/>
            <person name="Xu Q."/>
            <person name="Bian C."/>
            <person name="Tsai W.C."/>
            <person name="Yeh C.M."/>
            <person name="Liu K.W."/>
            <person name="Yoshida K."/>
            <person name="Zhang L.S."/>
            <person name="Chang S.B."/>
            <person name="Chen F."/>
            <person name="Shi Y."/>
            <person name="Su Y.Y."/>
            <person name="Zhang Y.Q."/>
            <person name="Chen L.J."/>
            <person name="Yin Y."/>
            <person name="Lin M."/>
            <person name="Huang H."/>
            <person name="Deng H."/>
            <person name="Wang Z.W."/>
            <person name="Zhu S.L."/>
            <person name="Zhao X."/>
            <person name="Deng C."/>
            <person name="Niu S.C."/>
            <person name="Huang J."/>
            <person name="Wang M."/>
            <person name="Liu G.H."/>
            <person name="Yang H.J."/>
            <person name="Xiao X.J."/>
            <person name="Hsiao Y.Y."/>
            <person name="Wu W.L."/>
            <person name="Chen Y.Y."/>
            <person name="Mitsuda N."/>
            <person name="Ohme-Takagi M."/>
            <person name="Luo Y.B."/>
            <person name="Van de Peer Y."/>
            <person name="Liu Z.J."/>
        </authorList>
    </citation>
    <scope>NUCLEOTIDE SEQUENCE [LARGE SCALE GENOMIC DNA]</scope>
    <source>
        <tissue evidence="1">The whole plant</tissue>
    </source>
</reference>
<proteinExistence type="predicted"/>
<protein>
    <submittedName>
        <fullName evidence="1">Uncharacterized protein</fullName>
    </submittedName>
</protein>
<evidence type="ECO:0000313" key="1">
    <source>
        <dbReference type="EMBL" id="PKU82521.1"/>
    </source>
</evidence>
<name>A0A2I0X3Q5_9ASPA</name>
<dbReference type="AlphaFoldDB" id="A0A2I0X3Q5"/>
<organism evidence="1 2">
    <name type="scientific">Dendrobium catenatum</name>
    <dbReference type="NCBI Taxonomy" id="906689"/>
    <lineage>
        <taxon>Eukaryota</taxon>
        <taxon>Viridiplantae</taxon>
        <taxon>Streptophyta</taxon>
        <taxon>Embryophyta</taxon>
        <taxon>Tracheophyta</taxon>
        <taxon>Spermatophyta</taxon>
        <taxon>Magnoliopsida</taxon>
        <taxon>Liliopsida</taxon>
        <taxon>Asparagales</taxon>
        <taxon>Orchidaceae</taxon>
        <taxon>Epidendroideae</taxon>
        <taxon>Malaxideae</taxon>
        <taxon>Dendrobiinae</taxon>
        <taxon>Dendrobium</taxon>
    </lineage>
</organism>
<dbReference type="EMBL" id="KZ502186">
    <property type="protein sequence ID" value="PKU82521.1"/>
    <property type="molecule type" value="Genomic_DNA"/>
</dbReference>